<dbReference type="AlphaFoldDB" id="A0A9W8JNT1"/>
<feature type="domain" description="tRNA-guanine(15) transglycosylase-like" evidence="2">
    <location>
        <begin position="45"/>
        <end position="230"/>
    </location>
</feature>
<dbReference type="GO" id="GO:0006400">
    <property type="term" value="P:tRNA modification"/>
    <property type="evidence" value="ECO:0007669"/>
    <property type="project" value="InterPro"/>
</dbReference>
<feature type="domain" description="tRNA-guanine(15) transglycosylase-like" evidence="2">
    <location>
        <begin position="286"/>
        <end position="408"/>
    </location>
</feature>
<evidence type="ECO:0000313" key="4">
    <source>
        <dbReference type="Proteomes" id="UP001148786"/>
    </source>
</evidence>
<reference evidence="3" key="1">
    <citation type="submission" date="2022-07" db="EMBL/GenBank/DDBJ databases">
        <title>Genome Sequence of Agrocybe chaxingu.</title>
        <authorList>
            <person name="Buettner E."/>
        </authorList>
    </citation>
    <scope>NUCLEOTIDE SEQUENCE</scope>
    <source>
        <strain evidence="3">MP-N11</strain>
    </source>
</reference>
<dbReference type="Gene3D" id="3.20.20.105">
    <property type="entry name" value="Queuine tRNA-ribosyltransferase-like"/>
    <property type="match status" value="1"/>
</dbReference>
<feature type="region of interest" description="Disordered" evidence="1">
    <location>
        <begin position="526"/>
        <end position="545"/>
    </location>
</feature>
<dbReference type="SUPFAM" id="SSF51713">
    <property type="entry name" value="tRNA-guanine transglycosylase"/>
    <property type="match status" value="1"/>
</dbReference>
<dbReference type="EMBL" id="JANKHO010001945">
    <property type="protein sequence ID" value="KAJ3496394.1"/>
    <property type="molecule type" value="Genomic_DNA"/>
</dbReference>
<sequence>MANLSPSPSFSFSLATPKRYGPRLGNIIFRRPGLSSSSEPSQAQLEIKTPGILATTSRGVIPHLSRDHQRRTGAIRWVNVPFETFLEHNPPVPTLQPGANPLHTFLGFLPGRQVVSLSARDPYDGREMPPNGKDHVSVYSLRGVRKLSPNDWRSHVLGCQPDVVFSLSDTPFTDPPYSQKRLTKSIERSATWLANLLRPIDTGIRLNVLVHMAGGTSIPARKAFAESLLEKLYGPEAEAVKPFATLDEGVLGYSFDLLPLRQSLEAQDRKTAILFPPPDNTDFATRTEQIVPLLKASLASTPEDKVRLVNSAESPHEILKYISDVGVDLFDAHWAQRAADVGVALDFEFPIRQNVIEGDKKKDVGNNLYDERYALDFGTFASCFRGTLPSSSSADQDTRPICPCAACSPIAPSAKIYHGADTPSFSLEPSTSDSEIAYRPPYTRAYVHHLLHTHEMSAHALLVMHNLEVLDAFFAGIRAVLADNPEKWDKEVERFERTYDGSMLVCVQARVRWREVDLARGKGRLAREKTKQEEMEGAADSSTMA</sequence>
<dbReference type="PANTHER" id="PTHR46064:SF1">
    <property type="entry name" value="QUEUINE TRNA-RIBOSYLTRANSFERASE ACCESSORY SUBUNIT 2"/>
    <property type="match status" value="1"/>
</dbReference>
<dbReference type="PANTHER" id="PTHR46064">
    <property type="entry name" value="QUEUINE TRNA-RIBOSYLTRANSFERASE ACCESSORY SUBUNIT 2"/>
    <property type="match status" value="1"/>
</dbReference>
<protein>
    <recommendedName>
        <fullName evidence="2">tRNA-guanine(15) transglycosylase-like domain-containing protein</fullName>
    </recommendedName>
</protein>
<name>A0A9W8JNT1_9AGAR</name>
<dbReference type="InterPro" id="IPR002616">
    <property type="entry name" value="tRNA_ribo_trans-like"/>
</dbReference>
<dbReference type="InterPro" id="IPR036511">
    <property type="entry name" value="TGT-like_sf"/>
</dbReference>
<feature type="domain" description="tRNA-guanine(15) transglycosylase-like" evidence="2">
    <location>
        <begin position="442"/>
        <end position="494"/>
    </location>
</feature>
<evidence type="ECO:0000259" key="2">
    <source>
        <dbReference type="Pfam" id="PF01702"/>
    </source>
</evidence>
<dbReference type="OrthoDB" id="27601at2759"/>
<dbReference type="Proteomes" id="UP001148786">
    <property type="component" value="Unassembled WGS sequence"/>
</dbReference>
<dbReference type="InterPro" id="IPR050852">
    <property type="entry name" value="Queuine_tRNA-ribosyltrfase"/>
</dbReference>
<keyword evidence="4" id="KW-1185">Reference proteome</keyword>
<proteinExistence type="predicted"/>
<gene>
    <name evidence="3" type="ORF">NLJ89_g10491</name>
</gene>
<accession>A0A9W8JNT1</accession>
<evidence type="ECO:0000256" key="1">
    <source>
        <dbReference type="SAM" id="MobiDB-lite"/>
    </source>
</evidence>
<evidence type="ECO:0000313" key="3">
    <source>
        <dbReference type="EMBL" id="KAJ3496394.1"/>
    </source>
</evidence>
<comment type="caution">
    <text evidence="3">The sequence shown here is derived from an EMBL/GenBank/DDBJ whole genome shotgun (WGS) entry which is preliminary data.</text>
</comment>
<organism evidence="3 4">
    <name type="scientific">Agrocybe chaxingu</name>
    <dbReference type="NCBI Taxonomy" id="84603"/>
    <lineage>
        <taxon>Eukaryota</taxon>
        <taxon>Fungi</taxon>
        <taxon>Dikarya</taxon>
        <taxon>Basidiomycota</taxon>
        <taxon>Agaricomycotina</taxon>
        <taxon>Agaricomycetes</taxon>
        <taxon>Agaricomycetidae</taxon>
        <taxon>Agaricales</taxon>
        <taxon>Agaricineae</taxon>
        <taxon>Strophariaceae</taxon>
        <taxon>Agrocybe</taxon>
    </lineage>
</organism>
<dbReference type="Pfam" id="PF01702">
    <property type="entry name" value="TGT"/>
    <property type="match status" value="3"/>
</dbReference>